<gene>
    <name evidence="4" type="ORF">BZG02_00590</name>
</gene>
<comment type="similarity">
    <text evidence="1">Belongs to the peptidase S13 family.</text>
</comment>
<dbReference type="AlphaFoldDB" id="A0A2N3I5F4"/>
<dbReference type="InterPro" id="IPR012338">
    <property type="entry name" value="Beta-lactam/transpept-like"/>
</dbReference>
<dbReference type="PRINTS" id="PR00922">
    <property type="entry name" value="DADACBPTASE3"/>
</dbReference>
<keyword evidence="4" id="KW-0645">Protease</keyword>
<evidence type="ECO:0000313" key="4">
    <source>
        <dbReference type="EMBL" id="PKQ65538.1"/>
    </source>
</evidence>
<dbReference type="NCBIfam" id="TIGR00666">
    <property type="entry name" value="PBP4"/>
    <property type="match status" value="1"/>
</dbReference>
<organism evidence="4 5">
    <name type="scientific">Labilibaculum filiforme</name>
    <dbReference type="NCBI Taxonomy" id="1940526"/>
    <lineage>
        <taxon>Bacteria</taxon>
        <taxon>Pseudomonadati</taxon>
        <taxon>Bacteroidota</taxon>
        <taxon>Bacteroidia</taxon>
        <taxon>Marinilabiliales</taxon>
        <taxon>Marinifilaceae</taxon>
        <taxon>Labilibaculum</taxon>
    </lineage>
</organism>
<dbReference type="Gene3D" id="3.40.710.10">
    <property type="entry name" value="DD-peptidase/beta-lactamase superfamily"/>
    <property type="match status" value="2"/>
</dbReference>
<dbReference type="Proteomes" id="UP000233535">
    <property type="component" value="Unassembled WGS sequence"/>
</dbReference>
<dbReference type="InterPro" id="IPR000667">
    <property type="entry name" value="Peptidase_S13"/>
</dbReference>
<dbReference type="Pfam" id="PF02113">
    <property type="entry name" value="Peptidase_S13"/>
    <property type="match status" value="1"/>
</dbReference>
<evidence type="ECO:0000256" key="2">
    <source>
        <dbReference type="ARBA" id="ARBA00022801"/>
    </source>
</evidence>
<dbReference type="Gene3D" id="3.50.80.20">
    <property type="entry name" value="D-Ala-D-Ala carboxypeptidase C, peptidase S13"/>
    <property type="match status" value="1"/>
</dbReference>
<dbReference type="PANTHER" id="PTHR30023:SF0">
    <property type="entry name" value="PENICILLIN-SENSITIVE CARBOXYPEPTIDASE A"/>
    <property type="match status" value="1"/>
</dbReference>
<dbReference type="GO" id="GO:0000270">
    <property type="term" value="P:peptidoglycan metabolic process"/>
    <property type="evidence" value="ECO:0007669"/>
    <property type="project" value="TreeGrafter"/>
</dbReference>
<dbReference type="GO" id="GO:0004185">
    <property type="term" value="F:serine-type carboxypeptidase activity"/>
    <property type="evidence" value="ECO:0007669"/>
    <property type="project" value="InterPro"/>
</dbReference>
<dbReference type="RefSeq" id="WP_180335583.1">
    <property type="nucleotide sequence ID" value="NZ_MVDD01000001.1"/>
</dbReference>
<accession>A0A2N3I5F4</accession>
<keyword evidence="3" id="KW-0732">Signal</keyword>
<dbReference type="PROSITE" id="PS51257">
    <property type="entry name" value="PROKAR_LIPOPROTEIN"/>
    <property type="match status" value="1"/>
</dbReference>
<evidence type="ECO:0000256" key="1">
    <source>
        <dbReference type="ARBA" id="ARBA00006096"/>
    </source>
</evidence>
<name>A0A2N3I5F4_9BACT</name>
<dbReference type="GO" id="GO:0006508">
    <property type="term" value="P:proteolysis"/>
    <property type="evidence" value="ECO:0007669"/>
    <property type="project" value="InterPro"/>
</dbReference>
<feature type="signal peptide" evidence="3">
    <location>
        <begin position="1"/>
        <end position="21"/>
    </location>
</feature>
<proteinExistence type="inferred from homology"/>
<dbReference type="PANTHER" id="PTHR30023">
    <property type="entry name" value="D-ALANYL-D-ALANINE CARBOXYPEPTIDASE"/>
    <property type="match status" value="1"/>
</dbReference>
<comment type="caution">
    <text evidence="4">The sequence shown here is derived from an EMBL/GenBank/DDBJ whole genome shotgun (WGS) entry which is preliminary data.</text>
</comment>
<protein>
    <submittedName>
        <fullName evidence="4">D-alanyl-D-alanine carboxypeptidase/D-alanyl-D-alanine-endopeptidase</fullName>
    </submittedName>
</protein>
<feature type="chain" id="PRO_5014768694" evidence="3">
    <location>
        <begin position="22"/>
        <end position="474"/>
    </location>
</feature>
<sequence length="474" mass="52268">MNKLLLVFIVSLIGISCEAQKAEKHDLQTYVDDFAQDSCFYSAGIGMVISDVKTGAVLAINQAHLALTPASTQKLITTAAALEILGSNYQFTTSIETDGEILANGTLNGNVIVRGAGDPTLGSKYFETDKTITQQIAEQIKALGIKKIQGKLIADDTYIQAKIPATWIWEDIGNYYSAIPNALNFQDNWYSLFFSSGKAGSQTQLVRTVPNTTGLIFDNQVKSSVLNRDLAYIFGGNTSNQRRIEGSIPQNRAEFEVKGALLHPKNSLLEALNKSILEESISIENMVIPSKERKILFSLLSPKLKEIIKLTNQKSINLFADQLLFEIGAKEFGEASWENGIHAVKNFWEKEDLPTKYISLYDGCGLSHFNAVSAGFFDQLLQFMYRSKYAGEFTSSLPVAGKSGTLKSFGKNSNLLGNWKAKTGSMTGVRTYCGYLQTKNGKEFAVTILINNYSCSTSTINNKLLILLNQLYNY</sequence>
<dbReference type="SUPFAM" id="SSF56601">
    <property type="entry name" value="beta-lactamase/transpeptidase-like"/>
    <property type="match status" value="1"/>
</dbReference>
<keyword evidence="2" id="KW-0378">Hydrolase</keyword>
<keyword evidence="4" id="KW-0121">Carboxypeptidase</keyword>
<reference evidence="4 5" key="1">
    <citation type="journal article" date="2017" name="Front. Microbiol.">
        <title>Labilibaculum manganireducens gen. nov., sp. nov. and Labilibaculum filiforme sp. nov., Novel Bacteroidetes Isolated from Subsurface Sediments of the Baltic Sea.</title>
        <authorList>
            <person name="Vandieken V."/>
            <person name="Marshall I.P."/>
            <person name="Niemann H."/>
            <person name="Engelen B."/>
            <person name="Cypionka H."/>
        </authorList>
    </citation>
    <scope>NUCLEOTIDE SEQUENCE [LARGE SCALE GENOMIC DNA]</scope>
    <source>
        <strain evidence="4 5">59.16B</strain>
    </source>
</reference>
<dbReference type="EMBL" id="MVDD01000001">
    <property type="protein sequence ID" value="PKQ65538.1"/>
    <property type="molecule type" value="Genomic_DNA"/>
</dbReference>
<keyword evidence="5" id="KW-1185">Reference proteome</keyword>
<evidence type="ECO:0000313" key="5">
    <source>
        <dbReference type="Proteomes" id="UP000233535"/>
    </source>
</evidence>
<evidence type="ECO:0000256" key="3">
    <source>
        <dbReference type="SAM" id="SignalP"/>
    </source>
</evidence>